<dbReference type="InterPro" id="IPR011009">
    <property type="entry name" value="Kinase-like_dom_sf"/>
</dbReference>
<dbReference type="KEGG" id="vg:60332502"/>
<sequence length="162" mass="18702">MEAYKWGLATITIHQRTVHKQFHQQTAWEKELHAYQTLPWATPKLINHGHMWIETERCTPILNLHPNWSRRYAEPLWDLLTSIHQSGWWHCDPCLINVVIHPDRGALLIDFENLTPATGDRSYDLHGARAAGVQPAWHGLGPDGVHWGGPWDTCPGPYWDHT</sequence>
<keyword evidence="2" id="KW-1185">Reference proteome</keyword>
<proteinExistence type="predicted"/>
<reference evidence="2" key="1">
    <citation type="submission" date="2018-03" db="EMBL/GenBank/DDBJ databases">
        <authorList>
            <person name="Keele B.F."/>
        </authorList>
    </citation>
    <scope>NUCLEOTIDE SEQUENCE [LARGE SCALE GENOMIC DNA]</scope>
</reference>
<dbReference type="GeneID" id="60332502"/>
<protein>
    <submittedName>
        <fullName evidence="1">Uncharacterized protein</fullName>
    </submittedName>
</protein>
<gene>
    <name evidence="1" type="primary">100</name>
    <name evidence="1" type="ORF">SEA_OWLST2W_100</name>
</gene>
<dbReference type="RefSeq" id="YP_009960994.1">
    <property type="nucleotide sequence ID" value="NC_051695.1"/>
</dbReference>
<dbReference type="Proteomes" id="UP000244848">
    <property type="component" value="Segment"/>
</dbReference>
<name>A0A2R4AQF5_9CAUD</name>
<evidence type="ECO:0000313" key="2">
    <source>
        <dbReference type="Proteomes" id="UP000244848"/>
    </source>
</evidence>
<organism evidence="1 2">
    <name type="scientific">Mycobacterium phage OwlsT2W</name>
    <dbReference type="NCBI Taxonomy" id="2126954"/>
    <lineage>
        <taxon>Viruses</taxon>
        <taxon>Duplodnaviria</taxon>
        <taxon>Heunggongvirae</taxon>
        <taxon>Uroviricota</taxon>
        <taxon>Caudoviricetes</taxon>
        <taxon>Gracegardnervirinae</taxon>
        <taxon>Cheoctovirus</taxon>
        <taxon>Cheoctovirus owlsT2W</taxon>
    </lineage>
</organism>
<accession>A0A2R4AQF5</accession>
<evidence type="ECO:0000313" key="1">
    <source>
        <dbReference type="EMBL" id="AVR77266.1"/>
    </source>
</evidence>
<dbReference type="EMBL" id="MH051257">
    <property type="protein sequence ID" value="AVR77266.1"/>
    <property type="molecule type" value="Genomic_DNA"/>
</dbReference>
<dbReference type="SUPFAM" id="SSF56112">
    <property type="entry name" value="Protein kinase-like (PK-like)"/>
    <property type="match status" value="1"/>
</dbReference>